<protein>
    <submittedName>
        <fullName evidence="1">Uncharacterized protein</fullName>
    </submittedName>
</protein>
<accession>A0ACC0PVS1</accession>
<dbReference type="EMBL" id="CM046389">
    <property type="protein sequence ID" value="KAI8569249.1"/>
    <property type="molecule type" value="Genomic_DNA"/>
</dbReference>
<proteinExistence type="predicted"/>
<keyword evidence="2" id="KW-1185">Reference proteome</keyword>
<dbReference type="Proteomes" id="UP001062846">
    <property type="component" value="Chromosome 2"/>
</dbReference>
<evidence type="ECO:0000313" key="1">
    <source>
        <dbReference type="EMBL" id="KAI8569249.1"/>
    </source>
</evidence>
<comment type="caution">
    <text evidence="1">The sequence shown here is derived from an EMBL/GenBank/DDBJ whole genome shotgun (WGS) entry which is preliminary data.</text>
</comment>
<evidence type="ECO:0000313" key="2">
    <source>
        <dbReference type="Proteomes" id="UP001062846"/>
    </source>
</evidence>
<gene>
    <name evidence="1" type="ORF">RHMOL_Rhmol02G0263800</name>
</gene>
<sequence>MEEWSVADYRKIDELLKETKERLLQLDSKKRLNVVREILKNPHYDESDVYILCLNEYQTPSDHKLIHNPPEPRNPFKVRFRMREQKPIKPITEEKDTVKKSEKRIGRKGPRDEDWSGGEEETGREKKKRVDKKKKKKMVNPVVLPEKQWDLPAELKDRIRALNGYNVIMVIEKKLYETDVNTGNGRLSLPARQIDMRFLTEEEKVFLATKQDGSKVTRIRSRIIGEGGMEQGICLCKWNMPKSLSENVSVIYNLLSGWNNVLKAHKLRNDKLCRHTTVQLWSFRVEENLWFAFVKVSKSPDCKCKLYA</sequence>
<name>A0ACC0PVS1_RHOML</name>
<organism evidence="1 2">
    <name type="scientific">Rhododendron molle</name>
    <name type="common">Chinese azalea</name>
    <name type="synonym">Azalea mollis</name>
    <dbReference type="NCBI Taxonomy" id="49168"/>
    <lineage>
        <taxon>Eukaryota</taxon>
        <taxon>Viridiplantae</taxon>
        <taxon>Streptophyta</taxon>
        <taxon>Embryophyta</taxon>
        <taxon>Tracheophyta</taxon>
        <taxon>Spermatophyta</taxon>
        <taxon>Magnoliopsida</taxon>
        <taxon>eudicotyledons</taxon>
        <taxon>Gunneridae</taxon>
        <taxon>Pentapetalae</taxon>
        <taxon>asterids</taxon>
        <taxon>Ericales</taxon>
        <taxon>Ericaceae</taxon>
        <taxon>Ericoideae</taxon>
        <taxon>Rhodoreae</taxon>
        <taxon>Rhododendron</taxon>
    </lineage>
</organism>
<reference evidence="1" key="1">
    <citation type="submission" date="2022-02" db="EMBL/GenBank/DDBJ databases">
        <title>Plant Genome Project.</title>
        <authorList>
            <person name="Zhang R.-G."/>
        </authorList>
    </citation>
    <scope>NUCLEOTIDE SEQUENCE</scope>
    <source>
        <strain evidence="1">AT1</strain>
    </source>
</reference>